<dbReference type="SUPFAM" id="SSF53448">
    <property type="entry name" value="Nucleotide-diphospho-sugar transferases"/>
    <property type="match status" value="1"/>
</dbReference>
<dbReference type="PANTHER" id="PTHR43646:SF2">
    <property type="entry name" value="GLYCOSYLTRANSFERASE 2-LIKE DOMAIN-CONTAINING PROTEIN"/>
    <property type="match status" value="1"/>
</dbReference>
<dbReference type="PANTHER" id="PTHR43646">
    <property type="entry name" value="GLYCOSYLTRANSFERASE"/>
    <property type="match status" value="1"/>
</dbReference>
<evidence type="ECO:0000256" key="3">
    <source>
        <dbReference type="ARBA" id="ARBA00022676"/>
    </source>
</evidence>
<feature type="domain" description="Glycosyltransferase 2-like" evidence="6">
    <location>
        <begin position="24"/>
        <end position="144"/>
    </location>
</feature>
<evidence type="ECO:0000259" key="6">
    <source>
        <dbReference type="Pfam" id="PF00535"/>
    </source>
</evidence>
<dbReference type="InterPro" id="IPR001173">
    <property type="entry name" value="Glyco_trans_2-like"/>
</dbReference>
<keyword evidence="2" id="KW-1003">Cell membrane</keyword>
<evidence type="ECO:0000313" key="7">
    <source>
        <dbReference type="EMBL" id="CAB4820847.1"/>
    </source>
</evidence>
<organism evidence="7">
    <name type="scientific">freshwater metagenome</name>
    <dbReference type="NCBI Taxonomy" id="449393"/>
    <lineage>
        <taxon>unclassified sequences</taxon>
        <taxon>metagenomes</taxon>
        <taxon>ecological metagenomes</taxon>
    </lineage>
</organism>
<evidence type="ECO:0000256" key="4">
    <source>
        <dbReference type="ARBA" id="ARBA00022679"/>
    </source>
</evidence>
<dbReference type="Gene3D" id="3.90.550.10">
    <property type="entry name" value="Spore Coat Polysaccharide Biosynthesis Protein SpsA, Chain A"/>
    <property type="match status" value="1"/>
</dbReference>
<dbReference type="GO" id="GO:0016757">
    <property type="term" value="F:glycosyltransferase activity"/>
    <property type="evidence" value="ECO:0007669"/>
    <property type="project" value="UniProtKB-KW"/>
</dbReference>
<name>A0A6J6ZS00_9ZZZZ</name>
<evidence type="ECO:0000256" key="1">
    <source>
        <dbReference type="ARBA" id="ARBA00004236"/>
    </source>
</evidence>
<dbReference type="InterPro" id="IPR029044">
    <property type="entry name" value="Nucleotide-diphossugar_trans"/>
</dbReference>
<dbReference type="GO" id="GO:0005886">
    <property type="term" value="C:plasma membrane"/>
    <property type="evidence" value="ECO:0007669"/>
    <property type="project" value="UniProtKB-SubCell"/>
</dbReference>
<keyword evidence="3" id="KW-0328">Glycosyltransferase</keyword>
<proteinExistence type="predicted"/>
<dbReference type="CDD" id="cd00761">
    <property type="entry name" value="Glyco_tranf_GTA_type"/>
    <property type="match status" value="1"/>
</dbReference>
<reference evidence="7" key="1">
    <citation type="submission" date="2020-05" db="EMBL/GenBank/DDBJ databases">
        <authorList>
            <person name="Chiriac C."/>
            <person name="Salcher M."/>
            <person name="Ghai R."/>
            <person name="Kavagutti S V."/>
        </authorList>
    </citation>
    <scope>NUCLEOTIDE SEQUENCE</scope>
</reference>
<keyword evidence="5" id="KW-0472">Membrane</keyword>
<evidence type="ECO:0000256" key="5">
    <source>
        <dbReference type="ARBA" id="ARBA00023136"/>
    </source>
</evidence>
<gene>
    <name evidence="7" type="ORF">UFOPK3204_00148</name>
</gene>
<accession>A0A6J6ZS00</accession>
<dbReference type="EMBL" id="CAFABK010000003">
    <property type="protein sequence ID" value="CAB4820847.1"/>
    <property type="molecule type" value="Genomic_DNA"/>
</dbReference>
<dbReference type="Pfam" id="PF00535">
    <property type="entry name" value="Glycos_transf_2"/>
    <property type="match status" value="1"/>
</dbReference>
<keyword evidence="4" id="KW-0808">Transferase</keyword>
<dbReference type="AlphaFoldDB" id="A0A6J6ZS00"/>
<protein>
    <submittedName>
        <fullName evidence="7">Unannotated protein</fullName>
    </submittedName>
</protein>
<comment type="subcellular location">
    <subcellularLocation>
        <location evidence="1">Cell membrane</location>
    </subcellularLocation>
</comment>
<evidence type="ECO:0000256" key="2">
    <source>
        <dbReference type="ARBA" id="ARBA00022475"/>
    </source>
</evidence>
<sequence length="297" mass="32742">MILIIRPHYWACSVFMKFQPIDVSVVVITMNSVSGIERCLTSLRASGVGQIVVVDASSTDGTRKIAEQLADEVLTDPGTGVGYARNMGIAVTTKPLILNMGSDNVMPDGQLQIMIDCLESQDRQGVSAQTSIDGDDFVSKGLNAWRKGRFRPGPALVIGTPTLFDGELLRAKPYDPTRRFSDDSELCERWANDFGATFAISNAYVDEVGKSSWEEVVVRCRMYGISDEEIFRIGRASNWSPARQVKSLLHPARVDFIEPVTRLTLKDAVVNAPFLAAFTALRYGAWGRTTIRTKWGV</sequence>